<dbReference type="Proteomes" id="UP000002574">
    <property type="component" value="Chromosome"/>
</dbReference>
<protein>
    <recommendedName>
        <fullName evidence="1">Spore protein YkvP/CgeB glycosyl transferase-like domain-containing protein</fullName>
    </recommendedName>
</protein>
<organism evidence="2 3">
    <name type="scientific">Hydrogenobacter thermophilus (strain DSM 6534 / IAM 12695 / TK-6)</name>
    <dbReference type="NCBI Taxonomy" id="608538"/>
    <lineage>
        <taxon>Bacteria</taxon>
        <taxon>Pseudomonadati</taxon>
        <taxon>Aquificota</taxon>
        <taxon>Aquificia</taxon>
        <taxon>Aquificales</taxon>
        <taxon>Aquificaceae</taxon>
        <taxon>Hydrogenobacter</taxon>
    </lineage>
</organism>
<dbReference type="eggNOG" id="COG4641">
    <property type="taxonomic scope" value="Bacteria"/>
</dbReference>
<keyword evidence="3" id="KW-1185">Reference proteome</keyword>
<dbReference type="KEGG" id="hte:Hydth_0493"/>
<proteinExistence type="predicted"/>
<evidence type="ECO:0000313" key="2">
    <source>
        <dbReference type="EMBL" id="BAI68959.1"/>
    </source>
</evidence>
<dbReference type="SUPFAM" id="SSF53756">
    <property type="entry name" value="UDP-Glycosyltransferase/glycogen phosphorylase"/>
    <property type="match status" value="1"/>
</dbReference>
<dbReference type="EMBL" id="AP011112">
    <property type="protein sequence ID" value="BAI68959.1"/>
    <property type="molecule type" value="Genomic_DNA"/>
</dbReference>
<evidence type="ECO:0000313" key="3">
    <source>
        <dbReference type="Proteomes" id="UP000002574"/>
    </source>
</evidence>
<accession>D3DGK7</accession>
<sequence>MKIAFLKTGNETGPNRHILALLRHFQNKGLQVKEFDLTNGDIQQTVNQMLEFSPTFSLDVNATGVIVGQQGEERIPICDAFGFVHVSIFTDDPLLYFPTLLDMRTANNFLPVLCDLKYMDSLRMLGINKGLFYITPFVEREFMREPQGEKDIEVVFVGPVSDPEVLAKQVINNLQEHLIPFFFEVAEFMFRNPEVSVHVASEYILSMFHQNLQEEINKWRNEKPEEYLRLLNDISIYATSKKRWYLLSFLDGIDLKIVGEFQGELREGHEILPTSSYEDFLEVLGRSYMAILSFPFSVPSGIGFTPLEVGFMGCAPLIDYRMTLQGFLTPGSECITYLPLDRADIEEKILYYLEHPDEALSIGQSVRQKVLQKFTPEDRGDFLISVFEQILEGVKKSSE</sequence>
<evidence type="ECO:0000259" key="1">
    <source>
        <dbReference type="Pfam" id="PF13524"/>
    </source>
</evidence>
<gene>
    <name evidence="2" type="ordered locus">HTH_0495</name>
</gene>
<dbReference type="InterPro" id="IPR055259">
    <property type="entry name" value="YkvP/CgeB_Glyco_trans-like"/>
</dbReference>
<name>D3DGK7_HYDTT</name>
<dbReference type="RefSeq" id="WP_012963141.1">
    <property type="nucleotide sequence ID" value="NC_013799.1"/>
</dbReference>
<feature type="domain" description="Spore protein YkvP/CgeB glycosyl transferase-like" evidence="1">
    <location>
        <begin position="247"/>
        <end position="384"/>
    </location>
</feature>
<reference evidence="2 3" key="1">
    <citation type="journal article" date="2010" name="J. Bacteriol.">
        <title>Complete genome sequence of the thermophilic, obligately chemolithoautotrophic hydrogen-oxidizing bacterium Hydrogenobacter thermophilus TK-6.</title>
        <authorList>
            <person name="Arai H."/>
            <person name="Kanbe H."/>
            <person name="Ishii M."/>
            <person name="Igarashi Y."/>
        </authorList>
    </citation>
    <scope>NUCLEOTIDE SEQUENCE [LARGE SCALE GENOMIC DNA]</scope>
    <source>
        <strain evidence="3">DSM 6534 / IAM 12695 / TK-6</strain>
    </source>
</reference>
<dbReference type="Pfam" id="PF13524">
    <property type="entry name" value="Glyco_trans_1_2"/>
    <property type="match status" value="1"/>
</dbReference>
<dbReference type="AlphaFoldDB" id="D3DGK7"/>
<dbReference type="OrthoDB" id="9259at2"/>
<dbReference type="KEGG" id="hth:HTH_0495"/>
<dbReference type="STRING" id="608538.HTH_0495"/>